<evidence type="ECO:0000313" key="3">
    <source>
        <dbReference type="Proteomes" id="UP000198508"/>
    </source>
</evidence>
<reference evidence="3" key="1">
    <citation type="submission" date="2016-10" db="EMBL/GenBank/DDBJ databases">
        <authorList>
            <person name="Varghese N."/>
            <person name="Submissions S."/>
        </authorList>
    </citation>
    <scope>NUCLEOTIDE SEQUENCE [LARGE SCALE GENOMIC DNA]</scope>
    <source>
        <strain evidence="3">NLAE-zl-G277</strain>
    </source>
</reference>
<dbReference type="PROSITE" id="PS50206">
    <property type="entry name" value="RHODANESE_3"/>
    <property type="match status" value="1"/>
</dbReference>
<feature type="domain" description="Rhodanese" evidence="1">
    <location>
        <begin position="17"/>
        <end position="100"/>
    </location>
</feature>
<dbReference type="SMART" id="SM00450">
    <property type="entry name" value="RHOD"/>
    <property type="match status" value="1"/>
</dbReference>
<organism evidence="2 3">
    <name type="scientific">Enterocloster lavalensis</name>
    <dbReference type="NCBI Taxonomy" id="460384"/>
    <lineage>
        <taxon>Bacteria</taxon>
        <taxon>Bacillati</taxon>
        <taxon>Bacillota</taxon>
        <taxon>Clostridia</taxon>
        <taxon>Lachnospirales</taxon>
        <taxon>Lachnospiraceae</taxon>
        <taxon>Enterocloster</taxon>
    </lineage>
</organism>
<dbReference type="Gene3D" id="3.40.250.10">
    <property type="entry name" value="Rhodanese-like domain"/>
    <property type="match status" value="1"/>
</dbReference>
<dbReference type="InterPro" id="IPR036873">
    <property type="entry name" value="Rhodanese-like_dom_sf"/>
</dbReference>
<sequence length="109" mass="12891">MEFPMISYRELDQWLEQGGAFLLVDLREPHQYNRERIWGSINIPYEELEQRLDELPKDYTLVFYCDRGAKSMLACRDLGRMGYRCVDLAGGMLYYRGKFIDRRAPGAIE</sequence>
<dbReference type="InterPro" id="IPR050229">
    <property type="entry name" value="GlpE_sulfurtransferase"/>
</dbReference>
<name>A0A1I0IUZ6_9FIRM</name>
<keyword evidence="2" id="KW-0808">Transferase</keyword>
<dbReference type="PANTHER" id="PTHR43031">
    <property type="entry name" value="FAD-DEPENDENT OXIDOREDUCTASE"/>
    <property type="match status" value="1"/>
</dbReference>
<dbReference type="InterPro" id="IPR001763">
    <property type="entry name" value="Rhodanese-like_dom"/>
</dbReference>
<gene>
    <name evidence="2" type="ORF">SAMN05216313_12417</name>
</gene>
<proteinExistence type="predicted"/>
<evidence type="ECO:0000259" key="1">
    <source>
        <dbReference type="PROSITE" id="PS50206"/>
    </source>
</evidence>
<dbReference type="Pfam" id="PF00581">
    <property type="entry name" value="Rhodanese"/>
    <property type="match status" value="1"/>
</dbReference>
<dbReference type="GO" id="GO:0016740">
    <property type="term" value="F:transferase activity"/>
    <property type="evidence" value="ECO:0007669"/>
    <property type="project" value="UniProtKB-KW"/>
</dbReference>
<dbReference type="Proteomes" id="UP000198508">
    <property type="component" value="Unassembled WGS sequence"/>
</dbReference>
<dbReference type="CDD" id="cd00158">
    <property type="entry name" value="RHOD"/>
    <property type="match status" value="1"/>
</dbReference>
<dbReference type="SUPFAM" id="SSF52821">
    <property type="entry name" value="Rhodanese/Cell cycle control phosphatase"/>
    <property type="match status" value="1"/>
</dbReference>
<dbReference type="EMBL" id="FOIM01000024">
    <property type="protein sequence ID" value="SEU01155.1"/>
    <property type="molecule type" value="Genomic_DNA"/>
</dbReference>
<dbReference type="AlphaFoldDB" id="A0A1I0IUZ6"/>
<protein>
    <submittedName>
        <fullName evidence="2">Rhodanese-related sulfurtransferase</fullName>
    </submittedName>
</protein>
<keyword evidence="3" id="KW-1185">Reference proteome</keyword>
<dbReference type="PANTHER" id="PTHR43031:SF1">
    <property type="entry name" value="PYRIDINE NUCLEOTIDE-DISULPHIDE OXIDOREDUCTASE"/>
    <property type="match status" value="1"/>
</dbReference>
<accession>A0A1I0IUZ6</accession>
<evidence type="ECO:0000313" key="2">
    <source>
        <dbReference type="EMBL" id="SEU01155.1"/>
    </source>
</evidence>
<dbReference type="STRING" id="460384.SAMN05216313_12417"/>